<gene>
    <name evidence="3" type="ORF">ABS772_23845</name>
</gene>
<dbReference type="InterPro" id="IPR043724">
    <property type="entry name" value="DUF5666"/>
</dbReference>
<dbReference type="EMBL" id="JBELQE010000125">
    <property type="protein sequence ID" value="MER2252955.1"/>
    <property type="molecule type" value="Genomic_DNA"/>
</dbReference>
<comment type="caution">
    <text evidence="3">The sequence shown here is derived from an EMBL/GenBank/DDBJ whole genome shotgun (WGS) entry which is preliminary data.</text>
</comment>
<name>A0ABV1QUD2_9HYPH</name>
<evidence type="ECO:0000259" key="2">
    <source>
        <dbReference type="Pfam" id="PF18914"/>
    </source>
</evidence>
<organism evidence="3 4">
    <name type="scientific">Methylorubrum podarium</name>
    <dbReference type="NCBI Taxonomy" id="200476"/>
    <lineage>
        <taxon>Bacteria</taxon>
        <taxon>Pseudomonadati</taxon>
        <taxon>Pseudomonadota</taxon>
        <taxon>Alphaproteobacteria</taxon>
        <taxon>Hyphomicrobiales</taxon>
        <taxon>Methylobacteriaceae</taxon>
        <taxon>Methylorubrum</taxon>
    </lineage>
</organism>
<proteinExistence type="predicted"/>
<evidence type="ECO:0000313" key="3">
    <source>
        <dbReference type="EMBL" id="MER2252955.1"/>
    </source>
</evidence>
<feature type="domain" description="DUF5666" evidence="2">
    <location>
        <begin position="131"/>
        <end position="183"/>
    </location>
</feature>
<dbReference type="RefSeq" id="WP_350397175.1">
    <property type="nucleotide sequence ID" value="NZ_JBELQE010000125.1"/>
</dbReference>
<dbReference type="Pfam" id="PF18914">
    <property type="entry name" value="DUF5666"/>
    <property type="match status" value="1"/>
</dbReference>
<sequence length="455" mass="44168">MSRLPPTRRGLLALLAGTVLWRPHPAWPQTAGDPAGDRGIGGTGARPPEEEAPGGDRGIGGTGVIGTIRRFGSIVVNDLRITYPPDVRVRIDGAPARVADLKLGQVVRVVARGPEGGLSTRAIDVTSEVVGPVEAVARGRLTVLGQSVATAGLKHPKKLAVGERVAVSGLRRADGTIVASLIERRAEGSARVAGPVRRGADGVPRIGGLRLADLRPDLVGQRALVEGEAGPAGLTVVSARNVSRPFPAGLARASIEAYLAPGGGGLRLGSGLAVSGRIAPSALPGSGRPAVIETGIGRDGRMTVESVRSDAPGRNGPSLNGQNPGGQSPGRQSPGGQGPGNFGGRGQGGPGRPGAGGEAPFSRPGGGAGGVEPNPRGGTGGNAMPGGYPIDTRPAPGSGSNPGGSFGGPGGAFGAPSGGLGRPGGGGPGGFGGGAGPGGLGGGGGPGGFGGGGRR</sequence>
<feature type="region of interest" description="Disordered" evidence="1">
    <location>
        <begin position="279"/>
        <end position="455"/>
    </location>
</feature>
<feature type="compositionally biased region" description="Gly residues" evidence="1">
    <location>
        <begin position="323"/>
        <end position="357"/>
    </location>
</feature>
<feature type="region of interest" description="Disordered" evidence="1">
    <location>
        <begin position="25"/>
        <end position="60"/>
    </location>
</feature>
<evidence type="ECO:0000313" key="4">
    <source>
        <dbReference type="Proteomes" id="UP001480955"/>
    </source>
</evidence>
<keyword evidence="4" id="KW-1185">Reference proteome</keyword>
<feature type="compositionally biased region" description="Gly residues" evidence="1">
    <location>
        <begin position="400"/>
        <end position="455"/>
    </location>
</feature>
<reference evidence="3 4" key="1">
    <citation type="submission" date="2024-06" db="EMBL/GenBank/DDBJ databases">
        <authorList>
            <person name="Campbell A.G."/>
        </authorList>
    </citation>
    <scope>NUCLEOTIDE SEQUENCE [LARGE SCALE GENOMIC DNA]</scope>
    <source>
        <strain evidence="3 4">EM12</strain>
    </source>
</reference>
<accession>A0ABV1QUD2</accession>
<protein>
    <submittedName>
        <fullName evidence="3">DUF5666 domain-containing protein</fullName>
    </submittedName>
</protein>
<evidence type="ECO:0000256" key="1">
    <source>
        <dbReference type="SAM" id="MobiDB-lite"/>
    </source>
</evidence>
<dbReference type="Proteomes" id="UP001480955">
    <property type="component" value="Unassembled WGS sequence"/>
</dbReference>